<dbReference type="PANTHER" id="PTHR47524:SF1">
    <property type="entry name" value="20S RRNA ACCUMULATION PROTEIN 4"/>
    <property type="match status" value="1"/>
</dbReference>
<feature type="domain" description="Programmed cell death protein 2 C-terminal" evidence="2">
    <location>
        <begin position="236"/>
        <end position="336"/>
    </location>
</feature>
<keyword evidence="4" id="KW-1185">Reference proteome</keyword>
<dbReference type="PANTHER" id="PTHR47524">
    <property type="entry name" value="20S RRNA ACCUMULATION PROTEIN 4"/>
    <property type="match status" value="1"/>
</dbReference>
<sequence length="344" mass="39059">MVLLGYIDEPVGDEPTSLQDIFVGGQPSYFKDVKPPTELTTCKNCGRHLSLLLEAFAPFHDELYDRIIYVFMCPKAECSKKNGSVRAIRSVCKDPTLMDENRSQVEQEAEERVVEPVKDLFGELKLDSNPFASANPFASGNPFDKKEKVETPKKVTSQPEPTISSIEPQSTTKPKKTSQDSFPSFFLYVEEETVSPKKFNLPSNIEIDESVLDAEIETEGSAKLKGSDIKQAIDDDDTFNTFTEKVEHNPSQVLRYHLGGKPLLYNSKDGIYQTIIKEKVQGKQFELQIMPKLIMDIETDDFEMDWGTIIVYTDTNDAIELDKEYVGYKEEWCGVQYEQWNSPL</sequence>
<dbReference type="OrthoDB" id="443682at2759"/>
<dbReference type="Proteomes" id="UP000094565">
    <property type="component" value="Chromosome 3"/>
</dbReference>
<protein>
    <submittedName>
        <fullName evidence="3">BA75_04197T0</fullName>
    </submittedName>
</protein>
<feature type="compositionally biased region" description="Polar residues" evidence="1">
    <location>
        <begin position="157"/>
        <end position="172"/>
    </location>
</feature>
<evidence type="ECO:0000313" key="3">
    <source>
        <dbReference type="EMBL" id="ANZ76701.1"/>
    </source>
</evidence>
<proteinExistence type="predicted"/>
<feature type="compositionally biased region" description="Basic and acidic residues" evidence="1">
    <location>
        <begin position="143"/>
        <end position="153"/>
    </location>
</feature>
<evidence type="ECO:0000256" key="1">
    <source>
        <dbReference type="SAM" id="MobiDB-lite"/>
    </source>
</evidence>
<reference evidence="3 4" key="1">
    <citation type="submission" date="2016-02" db="EMBL/GenBank/DDBJ databases">
        <title>Comparative genomic and transcriptomic foundation for Pichia pastoris.</title>
        <authorList>
            <person name="Love K.R."/>
            <person name="Shah K.A."/>
            <person name="Whittaker C.A."/>
            <person name="Wu J."/>
            <person name="Bartlett M.C."/>
            <person name="Ma D."/>
            <person name="Leeson R.L."/>
            <person name="Priest M."/>
            <person name="Young S.K."/>
            <person name="Love J.C."/>
        </authorList>
    </citation>
    <scope>NUCLEOTIDE SEQUENCE [LARGE SCALE GENOMIC DNA]</scope>
    <source>
        <strain evidence="3 4">ATCC 28485</strain>
    </source>
</reference>
<dbReference type="EMBL" id="CP014586">
    <property type="protein sequence ID" value="ANZ76701.1"/>
    <property type="molecule type" value="Genomic_DNA"/>
</dbReference>
<dbReference type="AlphaFoldDB" id="A0A1B2JFP5"/>
<name>A0A1B2JFP5_PICPA</name>
<evidence type="ECO:0000259" key="2">
    <source>
        <dbReference type="Pfam" id="PF04194"/>
    </source>
</evidence>
<accession>A0A1B2JFP5</accession>
<feature type="region of interest" description="Disordered" evidence="1">
    <location>
        <begin position="132"/>
        <end position="179"/>
    </location>
</feature>
<dbReference type="Pfam" id="PF04194">
    <property type="entry name" value="PDCD2_C"/>
    <property type="match status" value="1"/>
</dbReference>
<gene>
    <name evidence="3" type="ORF">ATY40_BA7504197</name>
</gene>
<organism evidence="3 4">
    <name type="scientific">Komagataella pastoris</name>
    <name type="common">Yeast</name>
    <name type="synonym">Pichia pastoris</name>
    <dbReference type="NCBI Taxonomy" id="4922"/>
    <lineage>
        <taxon>Eukaryota</taxon>
        <taxon>Fungi</taxon>
        <taxon>Dikarya</taxon>
        <taxon>Ascomycota</taxon>
        <taxon>Saccharomycotina</taxon>
        <taxon>Pichiomycetes</taxon>
        <taxon>Pichiales</taxon>
        <taxon>Pichiaceae</taxon>
        <taxon>Komagataella</taxon>
    </lineage>
</organism>
<dbReference type="InterPro" id="IPR007320">
    <property type="entry name" value="PDCD2_C"/>
</dbReference>
<dbReference type="GO" id="GO:0030490">
    <property type="term" value="P:maturation of SSU-rRNA"/>
    <property type="evidence" value="ECO:0007669"/>
    <property type="project" value="TreeGrafter"/>
</dbReference>
<evidence type="ECO:0000313" key="4">
    <source>
        <dbReference type="Proteomes" id="UP000094565"/>
    </source>
</evidence>
<dbReference type="GO" id="GO:0005737">
    <property type="term" value="C:cytoplasm"/>
    <property type="evidence" value="ECO:0007669"/>
    <property type="project" value="InterPro"/>
</dbReference>